<evidence type="ECO:0000256" key="5">
    <source>
        <dbReference type="ARBA" id="ARBA00023136"/>
    </source>
</evidence>
<protein>
    <submittedName>
        <fullName evidence="8">Membrane protein DedA with SNARE-associated domain</fullName>
    </submittedName>
</protein>
<evidence type="ECO:0000256" key="3">
    <source>
        <dbReference type="ARBA" id="ARBA00022692"/>
    </source>
</evidence>
<name>A0A840A5D1_9PROT</name>
<dbReference type="PANTHER" id="PTHR42709:SF6">
    <property type="entry name" value="UNDECAPRENYL PHOSPHATE TRANSPORTER A"/>
    <property type="match status" value="1"/>
</dbReference>
<dbReference type="GO" id="GO:0005886">
    <property type="term" value="C:plasma membrane"/>
    <property type="evidence" value="ECO:0007669"/>
    <property type="project" value="UniProtKB-SubCell"/>
</dbReference>
<keyword evidence="5 6" id="KW-0472">Membrane</keyword>
<evidence type="ECO:0000256" key="6">
    <source>
        <dbReference type="SAM" id="Phobius"/>
    </source>
</evidence>
<keyword evidence="2" id="KW-1003">Cell membrane</keyword>
<dbReference type="Pfam" id="PF09335">
    <property type="entry name" value="VTT_dom"/>
    <property type="match status" value="1"/>
</dbReference>
<reference evidence="8 9" key="1">
    <citation type="submission" date="2020-08" db="EMBL/GenBank/DDBJ databases">
        <title>Genomic Encyclopedia of Type Strains, Phase IV (KMG-IV): sequencing the most valuable type-strain genomes for metagenomic binning, comparative biology and taxonomic classification.</title>
        <authorList>
            <person name="Goeker M."/>
        </authorList>
    </citation>
    <scope>NUCLEOTIDE SEQUENCE [LARGE SCALE GENOMIC DNA]</scope>
    <source>
        <strain evidence="8 9">DSM 19979</strain>
    </source>
</reference>
<organism evidence="8 9">
    <name type="scientific">Roseococcus suduntuyensis</name>
    <dbReference type="NCBI Taxonomy" id="455361"/>
    <lineage>
        <taxon>Bacteria</taxon>
        <taxon>Pseudomonadati</taxon>
        <taxon>Pseudomonadota</taxon>
        <taxon>Alphaproteobacteria</taxon>
        <taxon>Acetobacterales</taxon>
        <taxon>Roseomonadaceae</taxon>
        <taxon>Roseococcus</taxon>
    </lineage>
</organism>
<feature type="transmembrane region" description="Helical" evidence="6">
    <location>
        <begin position="140"/>
        <end position="161"/>
    </location>
</feature>
<gene>
    <name evidence="8" type="ORF">GGQ83_000594</name>
</gene>
<keyword evidence="4 6" id="KW-1133">Transmembrane helix</keyword>
<dbReference type="InterPro" id="IPR032816">
    <property type="entry name" value="VTT_dom"/>
</dbReference>
<dbReference type="Proteomes" id="UP000553193">
    <property type="component" value="Unassembled WGS sequence"/>
</dbReference>
<keyword evidence="9" id="KW-1185">Reference proteome</keyword>
<comment type="subcellular location">
    <subcellularLocation>
        <location evidence="1">Cell membrane</location>
        <topology evidence="1">Multi-pass membrane protein</topology>
    </subcellularLocation>
</comment>
<evidence type="ECO:0000256" key="1">
    <source>
        <dbReference type="ARBA" id="ARBA00004651"/>
    </source>
</evidence>
<dbReference type="RefSeq" id="WP_184382104.1">
    <property type="nucleotide sequence ID" value="NZ_JACIDJ010000001.1"/>
</dbReference>
<accession>A0A840A5D1</accession>
<feature type="transmembrane region" description="Helical" evidence="6">
    <location>
        <begin position="173"/>
        <end position="193"/>
    </location>
</feature>
<sequence>MVDMITEWVSAAGYAGVLALMFLENLFPPLPSELIMPFAGFAAARGELSLTGVVIAGVAGTVLGNALWFELARAFGADRAKRFCERFGRYAGVTREDLDAAESALRRWGPMAVFIGRMMPGIRTLISVPAGLIEMPRHIFYAWTLAGTFLWVGGLALLGYMLEDAYTRIEESIGGAGKIFVGLGALLLVFYGYRAWKRRRR</sequence>
<feature type="transmembrane region" description="Helical" evidence="6">
    <location>
        <begin position="50"/>
        <end position="72"/>
    </location>
</feature>
<feature type="domain" description="VTT" evidence="7">
    <location>
        <begin position="30"/>
        <end position="160"/>
    </location>
</feature>
<keyword evidence="3 6" id="KW-0812">Transmembrane</keyword>
<dbReference type="EMBL" id="JACIDJ010000001">
    <property type="protein sequence ID" value="MBB3897168.1"/>
    <property type="molecule type" value="Genomic_DNA"/>
</dbReference>
<proteinExistence type="predicted"/>
<dbReference type="InterPro" id="IPR051311">
    <property type="entry name" value="DedA_domain"/>
</dbReference>
<evidence type="ECO:0000259" key="7">
    <source>
        <dbReference type="Pfam" id="PF09335"/>
    </source>
</evidence>
<evidence type="ECO:0000256" key="2">
    <source>
        <dbReference type="ARBA" id="ARBA00022475"/>
    </source>
</evidence>
<dbReference type="AlphaFoldDB" id="A0A840A5D1"/>
<feature type="transmembrane region" description="Helical" evidence="6">
    <location>
        <begin position="12"/>
        <end position="30"/>
    </location>
</feature>
<evidence type="ECO:0000313" key="9">
    <source>
        <dbReference type="Proteomes" id="UP000553193"/>
    </source>
</evidence>
<dbReference type="PANTHER" id="PTHR42709">
    <property type="entry name" value="ALKALINE PHOSPHATASE LIKE PROTEIN"/>
    <property type="match status" value="1"/>
</dbReference>
<evidence type="ECO:0000256" key="4">
    <source>
        <dbReference type="ARBA" id="ARBA00022989"/>
    </source>
</evidence>
<comment type="caution">
    <text evidence="8">The sequence shown here is derived from an EMBL/GenBank/DDBJ whole genome shotgun (WGS) entry which is preliminary data.</text>
</comment>
<evidence type="ECO:0000313" key="8">
    <source>
        <dbReference type="EMBL" id="MBB3897168.1"/>
    </source>
</evidence>